<evidence type="ECO:0000256" key="2">
    <source>
        <dbReference type="SAM" id="SignalP"/>
    </source>
</evidence>
<reference evidence="3 4" key="1">
    <citation type="submission" date="2023-10" db="EMBL/GenBank/DDBJ databases">
        <title>Draft genome sequence of Xylaria bambusicola isolate GMP-LS, the root and basal stem rot pathogen of sugarcane in Indonesia.</title>
        <authorList>
            <person name="Selvaraj P."/>
            <person name="Muralishankar V."/>
            <person name="Muruganantham S."/>
            <person name="Sp S."/>
            <person name="Haryani S."/>
            <person name="Lau K.J.X."/>
            <person name="Naqvi N.I."/>
        </authorList>
    </citation>
    <scope>NUCLEOTIDE SEQUENCE [LARGE SCALE GENOMIC DNA]</scope>
    <source>
        <strain evidence="3">GMP-LS</strain>
    </source>
</reference>
<dbReference type="EMBL" id="JAWHQM010000043">
    <property type="protein sequence ID" value="KAK5634597.1"/>
    <property type="molecule type" value="Genomic_DNA"/>
</dbReference>
<evidence type="ECO:0008006" key="5">
    <source>
        <dbReference type="Google" id="ProtNLM"/>
    </source>
</evidence>
<name>A0AAN7Z9G2_9PEZI</name>
<dbReference type="Proteomes" id="UP001305414">
    <property type="component" value="Unassembled WGS sequence"/>
</dbReference>
<protein>
    <recommendedName>
        <fullName evidence="5">GPI anchored serine-threonine rich protein</fullName>
    </recommendedName>
</protein>
<evidence type="ECO:0000313" key="4">
    <source>
        <dbReference type="Proteomes" id="UP001305414"/>
    </source>
</evidence>
<dbReference type="AlphaFoldDB" id="A0AAN7Z9G2"/>
<evidence type="ECO:0000313" key="3">
    <source>
        <dbReference type="EMBL" id="KAK5634597.1"/>
    </source>
</evidence>
<feature type="region of interest" description="Disordered" evidence="1">
    <location>
        <begin position="110"/>
        <end position="153"/>
    </location>
</feature>
<comment type="caution">
    <text evidence="3">The sequence shown here is derived from an EMBL/GenBank/DDBJ whole genome shotgun (WGS) entry which is preliminary data.</text>
</comment>
<keyword evidence="4" id="KW-1185">Reference proteome</keyword>
<proteinExistence type="predicted"/>
<feature type="compositionally biased region" description="Low complexity" evidence="1">
    <location>
        <begin position="110"/>
        <end position="141"/>
    </location>
</feature>
<feature type="chain" id="PRO_5042963003" description="GPI anchored serine-threonine rich protein" evidence="2">
    <location>
        <begin position="24"/>
        <end position="172"/>
    </location>
</feature>
<organism evidence="3 4">
    <name type="scientific">Xylaria bambusicola</name>
    <dbReference type="NCBI Taxonomy" id="326684"/>
    <lineage>
        <taxon>Eukaryota</taxon>
        <taxon>Fungi</taxon>
        <taxon>Dikarya</taxon>
        <taxon>Ascomycota</taxon>
        <taxon>Pezizomycotina</taxon>
        <taxon>Sordariomycetes</taxon>
        <taxon>Xylariomycetidae</taxon>
        <taxon>Xylariales</taxon>
        <taxon>Xylariaceae</taxon>
        <taxon>Xylaria</taxon>
    </lineage>
</organism>
<evidence type="ECO:0000256" key="1">
    <source>
        <dbReference type="SAM" id="MobiDB-lite"/>
    </source>
</evidence>
<gene>
    <name evidence="3" type="ORF">RRF57_010310</name>
</gene>
<keyword evidence="2" id="KW-0732">Signal</keyword>
<feature type="signal peptide" evidence="2">
    <location>
        <begin position="1"/>
        <end position="23"/>
    </location>
</feature>
<sequence length="172" mass="17061">MKTTTSNILSIAILAAASVSAQTATTTASTGTSTCAAQSILDACLDTTEGYVDLCGSTDYSCLCDKYTAIMTCFANCPNDSRSSSLDSQRQLYCANASAFATTTTTAKTASSTDSSATPTASEESSGATSSHAGSATKTSAPTESPTGAADSLQRGTGLMGAVVGVVAAVLL</sequence>
<accession>A0AAN7Z9G2</accession>